<proteinExistence type="predicted"/>
<evidence type="ECO:0000313" key="2">
    <source>
        <dbReference type="WBParaSite" id="nRc.2.0.1.t20304-RA"/>
    </source>
</evidence>
<organism evidence="1 2">
    <name type="scientific">Romanomermis culicivorax</name>
    <name type="common">Nematode worm</name>
    <dbReference type="NCBI Taxonomy" id="13658"/>
    <lineage>
        <taxon>Eukaryota</taxon>
        <taxon>Metazoa</taxon>
        <taxon>Ecdysozoa</taxon>
        <taxon>Nematoda</taxon>
        <taxon>Enoplea</taxon>
        <taxon>Dorylaimia</taxon>
        <taxon>Mermithida</taxon>
        <taxon>Mermithoidea</taxon>
        <taxon>Mermithidae</taxon>
        <taxon>Romanomermis</taxon>
    </lineage>
</organism>
<accession>A0A915J2G0</accession>
<keyword evidence="1" id="KW-1185">Reference proteome</keyword>
<evidence type="ECO:0000313" key="1">
    <source>
        <dbReference type="Proteomes" id="UP000887565"/>
    </source>
</evidence>
<name>A0A915J2G0_ROMCU</name>
<dbReference type="WBParaSite" id="nRc.2.0.1.t20304-RA">
    <property type="protein sequence ID" value="nRc.2.0.1.t20304-RA"/>
    <property type="gene ID" value="nRc.2.0.1.g20304"/>
</dbReference>
<reference evidence="2" key="1">
    <citation type="submission" date="2022-11" db="UniProtKB">
        <authorList>
            <consortium name="WormBaseParasite"/>
        </authorList>
    </citation>
    <scope>IDENTIFICATION</scope>
</reference>
<dbReference type="Proteomes" id="UP000887565">
    <property type="component" value="Unplaced"/>
</dbReference>
<sequence>MQLQGATRFTKLDLLKGMAFNKLKSLLTNDLQLPIFDPNHPTTLATDASNNGLCLPVTDSSRTISADCIPQHITYQPGTSLGHQ</sequence>
<dbReference type="AlphaFoldDB" id="A0A915J2G0"/>
<protein>
    <submittedName>
        <fullName evidence="2">Reverse transcriptase/retrotransposon-derived protein RNase H-like domain-containing protein</fullName>
    </submittedName>
</protein>